<dbReference type="GO" id="GO:0016491">
    <property type="term" value="F:oxidoreductase activity"/>
    <property type="evidence" value="ECO:0007669"/>
    <property type="project" value="UniProtKB-KW"/>
</dbReference>
<keyword evidence="1" id="KW-0285">Flavoprotein</keyword>
<proteinExistence type="predicted"/>
<feature type="domain" description="FAD-dependent oxidoreductase 2 FAD-binding" evidence="3">
    <location>
        <begin position="4"/>
        <end position="38"/>
    </location>
</feature>
<name>X1CB00_9ZZZZ</name>
<dbReference type="InterPro" id="IPR036188">
    <property type="entry name" value="FAD/NAD-bd_sf"/>
</dbReference>
<dbReference type="SUPFAM" id="SSF51905">
    <property type="entry name" value="FAD/NAD(P)-binding domain"/>
    <property type="match status" value="1"/>
</dbReference>
<accession>X1CB00</accession>
<dbReference type="AlphaFoldDB" id="X1CB00"/>
<dbReference type="InterPro" id="IPR003953">
    <property type="entry name" value="FAD-dep_OxRdtase_2_FAD-bd"/>
</dbReference>
<sequence length="54" mass="5886">DDFDVIVVGAGFGGPVAARICAEAGLKTLIIEKSENVGDKYEAKYITFFFQEEI</sequence>
<dbReference type="Pfam" id="PF00890">
    <property type="entry name" value="FAD_binding_2"/>
    <property type="match status" value="1"/>
</dbReference>
<evidence type="ECO:0000259" key="3">
    <source>
        <dbReference type="Pfam" id="PF00890"/>
    </source>
</evidence>
<evidence type="ECO:0000256" key="1">
    <source>
        <dbReference type="ARBA" id="ARBA00022630"/>
    </source>
</evidence>
<gene>
    <name evidence="4" type="ORF">S01H4_35790</name>
</gene>
<protein>
    <recommendedName>
        <fullName evidence="3">FAD-dependent oxidoreductase 2 FAD-binding domain-containing protein</fullName>
    </recommendedName>
</protein>
<feature type="non-terminal residue" evidence="4">
    <location>
        <position position="1"/>
    </location>
</feature>
<reference evidence="4" key="1">
    <citation type="journal article" date="2014" name="Front. Microbiol.">
        <title>High frequency of phylogenetically diverse reductive dehalogenase-homologous genes in deep subseafloor sedimentary metagenomes.</title>
        <authorList>
            <person name="Kawai M."/>
            <person name="Futagami T."/>
            <person name="Toyoda A."/>
            <person name="Takaki Y."/>
            <person name="Nishi S."/>
            <person name="Hori S."/>
            <person name="Arai W."/>
            <person name="Tsubouchi T."/>
            <person name="Morono Y."/>
            <person name="Uchiyama I."/>
            <person name="Ito T."/>
            <person name="Fujiyama A."/>
            <person name="Inagaki F."/>
            <person name="Takami H."/>
        </authorList>
    </citation>
    <scope>NUCLEOTIDE SEQUENCE</scope>
    <source>
        <strain evidence="4">Expedition CK06-06</strain>
    </source>
</reference>
<comment type="caution">
    <text evidence="4">The sequence shown here is derived from an EMBL/GenBank/DDBJ whole genome shotgun (WGS) entry which is preliminary data.</text>
</comment>
<dbReference type="Gene3D" id="3.50.50.60">
    <property type="entry name" value="FAD/NAD(P)-binding domain"/>
    <property type="match status" value="1"/>
</dbReference>
<evidence type="ECO:0000256" key="2">
    <source>
        <dbReference type="ARBA" id="ARBA00023002"/>
    </source>
</evidence>
<organism evidence="4">
    <name type="scientific">marine sediment metagenome</name>
    <dbReference type="NCBI Taxonomy" id="412755"/>
    <lineage>
        <taxon>unclassified sequences</taxon>
        <taxon>metagenomes</taxon>
        <taxon>ecological metagenomes</taxon>
    </lineage>
</organism>
<evidence type="ECO:0000313" key="4">
    <source>
        <dbReference type="EMBL" id="GAG81471.1"/>
    </source>
</evidence>
<keyword evidence="2" id="KW-0560">Oxidoreductase</keyword>
<dbReference type="EMBL" id="BART01019065">
    <property type="protein sequence ID" value="GAG81471.1"/>
    <property type="molecule type" value="Genomic_DNA"/>
</dbReference>